<evidence type="ECO:0000256" key="1">
    <source>
        <dbReference type="ARBA" id="ARBA00022517"/>
    </source>
</evidence>
<sequence>MIKVKVVRERERVQSFSLSGHADFARKGQDIVCAGVSAVAFGSVNAILSLTNVKPKIDQAGKEGGYLEVTFPVTEEDEKVQLLIQAMLVSLQTIERDYGKYMKIINS</sequence>
<keyword evidence="1" id="KW-0690">Ribosome biogenesis</keyword>
<comment type="similarity">
    <text evidence="5">Belongs to the Prp family.</text>
</comment>
<dbReference type="Gene3D" id="3.30.70.1490">
    <property type="entry name" value="Cysteine protease Prp"/>
    <property type="match status" value="1"/>
</dbReference>
<evidence type="ECO:0000256" key="2">
    <source>
        <dbReference type="ARBA" id="ARBA00022670"/>
    </source>
</evidence>
<dbReference type="CDD" id="cd16332">
    <property type="entry name" value="Prp-like"/>
    <property type="match status" value="1"/>
</dbReference>
<keyword evidence="8" id="KW-1185">Reference proteome</keyword>
<evidence type="ECO:0000256" key="6">
    <source>
        <dbReference type="ARBA" id="ARBA00044538"/>
    </source>
</evidence>
<evidence type="ECO:0000256" key="4">
    <source>
        <dbReference type="ARBA" id="ARBA00022807"/>
    </source>
</evidence>
<accession>A0A2S7N2R2</accession>
<dbReference type="EMBL" id="PKOZ01000001">
    <property type="protein sequence ID" value="PQD96371.1"/>
    <property type="molecule type" value="Genomic_DNA"/>
</dbReference>
<comment type="caution">
    <text evidence="7">The sequence shown here is derived from an EMBL/GenBank/DDBJ whole genome shotgun (WGS) entry which is preliminary data.</text>
</comment>
<dbReference type="Proteomes" id="UP000239663">
    <property type="component" value="Unassembled WGS sequence"/>
</dbReference>
<organism evidence="7 8">
    <name type="scientific">Pradoshia eiseniae</name>
    <dbReference type="NCBI Taxonomy" id="2064768"/>
    <lineage>
        <taxon>Bacteria</taxon>
        <taxon>Bacillati</taxon>
        <taxon>Bacillota</taxon>
        <taxon>Bacilli</taxon>
        <taxon>Bacillales</taxon>
        <taxon>Bacillaceae</taxon>
        <taxon>Pradoshia</taxon>
    </lineage>
</organism>
<evidence type="ECO:0000256" key="5">
    <source>
        <dbReference type="ARBA" id="ARBA00044503"/>
    </source>
</evidence>
<dbReference type="Pfam" id="PF04327">
    <property type="entry name" value="Peptidase_Prp"/>
    <property type="match status" value="1"/>
</dbReference>
<reference evidence="7 8" key="1">
    <citation type="submission" date="2017-12" db="EMBL/GenBank/DDBJ databases">
        <title>Taxonomic description and draft genome of Pradoshia cofamensis Gen. nov., sp. nov., a thermotolerant bacillale isolated from anterior gut of earthworm Eisenia fetida.</title>
        <authorList>
            <person name="Saha T."/>
            <person name="Chakraborty R."/>
        </authorList>
    </citation>
    <scope>NUCLEOTIDE SEQUENCE [LARGE SCALE GENOMIC DNA]</scope>
    <source>
        <strain evidence="7 8">EAG3</strain>
    </source>
</reference>
<gene>
    <name evidence="7" type="ORF">CYL18_00275</name>
</gene>
<dbReference type="SUPFAM" id="SSF118010">
    <property type="entry name" value="TM1457-like"/>
    <property type="match status" value="1"/>
</dbReference>
<dbReference type="AlphaFoldDB" id="A0A2S7N2R2"/>
<evidence type="ECO:0000256" key="3">
    <source>
        <dbReference type="ARBA" id="ARBA00022801"/>
    </source>
</evidence>
<dbReference type="InterPro" id="IPR007422">
    <property type="entry name" value="Peptidase_Prp"/>
</dbReference>
<dbReference type="GO" id="GO:0008234">
    <property type="term" value="F:cysteine-type peptidase activity"/>
    <property type="evidence" value="ECO:0007669"/>
    <property type="project" value="UniProtKB-KW"/>
</dbReference>
<dbReference type="NCBIfam" id="NF011126">
    <property type="entry name" value="PRK14553.1-6"/>
    <property type="match status" value="1"/>
</dbReference>
<dbReference type="PANTHER" id="PTHR39178:SF1">
    <property type="entry name" value="RIBOSOMAL-PROCESSING CYSTEINE PROTEASE PRP"/>
    <property type="match status" value="1"/>
</dbReference>
<keyword evidence="2 7" id="KW-0645">Protease</keyword>
<dbReference type="GO" id="GO:0042254">
    <property type="term" value="P:ribosome biogenesis"/>
    <property type="evidence" value="ECO:0007669"/>
    <property type="project" value="UniProtKB-KW"/>
</dbReference>
<dbReference type="PANTHER" id="PTHR39178">
    <property type="entry name" value="HYPOTHETICAL RIBOSOME-ASSOCIATED PROTEIN"/>
    <property type="match status" value="1"/>
</dbReference>
<keyword evidence="4" id="KW-0788">Thiol protease</keyword>
<name>A0A2S7N2R2_9BACI</name>
<proteinExistence type="inferred from homology"/>
<dbReference type="InterPro" id="IPR036764">
    <property type="entry name" value="Peptidase_Prp_sf"/>
</dbReference>
<dbReference type="RefSeq" id="WP_104847472.1">
    <property type="nucleotide sequence ID" value="NZ_PKOZ01000001.1"/>
</dbReference>
<evidence type="ECO:0000313" key="7">
    <source>
        <dbReference type="EMBL" id="PQD96371.1"/>
    </source>
</evidence>
<dbReference type="OrthoDB" id="48998at2"/>
<evidence type="ECO:0000313" key="8">
    <source>
        <dbReference type="Proteomes" id="UP000239663"/>
    </source>
</evidence>
<keyword evidence="3" id="KW-0378">Hydrolase</keyword>
<dbReference type="GO" id="GO:0006508">
    <property type="term" value="P:proteolysis"/>
    <property type="evidence" value="ECO:0007669"/>
    <property type="project" value="UniProtKB-KW"/>
</dbReference>
<protein>
    <recommendedName>
        <fullName evidence="6">Ribosomal processing cysteine protease Prp</fullName>
    </recommendedName>
</protein>